<dbReference type="InterPro" id="IPR036366">
    <property type="entry name" value="PGBDSf"/>
</dbReference>
<name>A0A1Y4L9J3_9FIRM</name>
<dbReference type="SUPFAM" id="SSF47090">
    <property type="entry name" value="PGBD-like"/>
    <property type="match status" value="1"/>
</dbReference>
<dbReference type="InterPro" id="IPR002477">
    <property type="entry name" value="Peptidoglycan-bd-like"/>
</dbReference>
<dbReference type="AlphaFoldDB" id="A0A1Y4L9J3"/>
<protein>
    <recommendedName>
        <fullName evidence="1">Peptidoglycan binding-like domain-containing protein</fullName>
    </recommendedName>
</protein>
<proteinExistence type="predicted"/>
<dbReference type="InterPro" id="IPR036365">
    <property type="entry name" value="PGBD-like_sf"/>
</dbReference>
<dbReference type="Proteomes" id="UP000195897">
    <property type="component" value="Unassembled WGS sequence"/>
</dbReference>
<evidence type="ECO:0000313" key="3">
    <source>
        <dbReference type="Proteomes" id="UP000195897"/>
    </source>
</evidence>
<dbReference type="EMBL" id="NFKK01000004">
    <property type="protein sequence ID" value="OUP53408.1"/>
    <property type="molecule type" value="Genomic_DNA"/>
</dbReference>
<dbReference type="Pfam" id="PF01471">
    <property type="entry name" value="PG_binding_1"/>
    <property type="match status" value="1"/>
</dbReference>
<gene>
    <name evidence="2" type="ORF">B5F17_05220</name>
</gene>
<dbReference type="Gene3D" id="1.10.101.10">
    <property type="entry name" value="PGBD-like superfamily/PGBD"/>
    <property type="match status" value="1"/>
</dbReference>
<sequence>MKQPYPLAFNGPLKPGSQSDAVWLLQAMLSAIGRHYINIHPPKPSGQYDESTRQSIMRIQRACGLTPDGVTDEKTWEAITLMFSRGQSFT</sequence>
<evidence type="ECO:0000313" key="2">
    <source>
        <dbReference type="EMBL" id="OUP53408.1"/>
    </source>
</evidence>
<feature type="domain" description="Peptidoglycan binding-like" evidence="1">
    <location>
        <begin position="19"/>
        <end position="79"/>
    </location>
</feature>
<accession>A0A1Y4L9J3</accession>
<evidence type="ECO:0000259" key="1">
    <source>
        <dbReference type="Pfam" id="PF01471"/>
    </source>
</evidence>
<comment type="caution">
    <text evidence="2">The sequence shown here is derived from an EMBL/GenBank/DDBJ whole genome shotgun (WGS) entry which is preliminary data.</text>
</comment>
<dbReference type="RefSeq" id="WP_087371548.1">
    <property type="nucleotide sequence ID" value="NZ_NFKK01000004.1"/>
</dbReference>
<organism evidence="2 3">
    <name type="scientific">Butyricicoccus pullicaecorum</name>
    <dbReference type="NCBI Taxonomy" id="501571"/>
    <lineage>
        <taxon>Bacteria</taxon>
        <taxon>Bacillati</taxon>
        <taxon>Bacillota</taxon>
        <taxon>Clostridia</taxon>
        <taxon>Eubacteriales</taxon>
        <taxon>Butyricicoccaceae</taxon>
        <taxon>Butyricicoccus</taxon>
    </lineage>
</organism>
<reference evidence="3" key="1">
    <citation type="submission" date="2017-04" db="EMBL/GenBank/DDBJ databases">
        <title>Function of individual gut microbiota members based on whole genome sequencing of pure cultures obtained from chicken caecum.</title>
        <authorList>
            <person name="Medvecky M."/>
            <person name="Cejkova D."/>
            <person name="Polansky O."/>
            <person name="Karasova D."/>
            <person name="Kubasova T."/>
            <person name="Cizek A."/>
            <person name="Rychlik I."/>
        </authorList>
    </citation>
    <scope>NUCLEOTIDE SEQUENCE [LARGE SCALE GENOMIC DNA]</scope>
    <source>
        <strain evidence="3">An180</strain>
    </source>
</reference>